<name>A0ACC3CSV4_9PEZI</name>
<sequence>MAEESKKKRLTTDEVILSPVTLDDPTSLTEGFYLAFASWLNEKEPEHLRPEHSVRIRRQAMRLKPSLCMPNTKWTKATPKYDPSRIIGHAGWVTPDVEEVYNLWRRDAWEKFGWAEEYGLSEEEVEELWSGTDLVKWQDNVVKYDRLRKEVMGEEKH</sequence>
<dbReference type="Proteomes" id="UP001186974">
    <property type="component" value="Unassembled WGS sequence"/>
</dbReference>
<evidence type="ECO:0000313" key="2">
    <source>
        <dbReference type="Proteomes" id="UP001186974"/>
    </source>
</evidence>
<reference evidence="1" key="1">
    <citation type="submission" date="2024-09" db="EMBL/GenBank/DDBJ databases">
        <title>Black Yeasts Isolated from many extreme environments.</title>
        <authorList>
            <person name="Coleine C."/>
            <person name="Stajich J.E."/>
            <person name="Selbmann L."/>
        </authorList>
    </citation>
    <scope>NUCLEOTIDE SEQUENCE</scope>
    <source>
        <strain evidence="1">CCFEE 5737</strain>
    </source>
</reference>
<proteinExistence type="predicted"/>
<dbReference type="EMBL" id="JAWDJW010012446">
    <property type="protein sequence ID" value="KAK3044085.1"/>
    <property type="molecule type" value="Genomic_DNA"/>
</dbReference>
<organism evidence="1 2">
    <name type="scientific">Coniosporium uncinatum</name>
    <dbReference type="NCBI Taxonomy" id="93489"/>
    <lineage>
        <taxon>Eukaryota</taxon>
        <taxon>Fungi</taxon>
        <taxon>Dikarya</taxon>
        <taxon>Ascomycota</taxon>
        <taxon>Pezizomycotina</taxon>
        <taxon>Dothideomycetes</taxon>
        <taxon>Dothideomycetes incertae sedis</taxon>
        <taxon>Coniosporium</taxon>
    </lineage>
</organism>
<keyword evidence="2" id="KW-1185">Reference proteome</keyword>
<comment type="caution">
    <text evidence="1">The sequence shown here is derived from an EMBL/GenBank/DDBJ whole genome shotgun (WGS) entry which is preliminary data.</text>
</comment>
<accession>A0ACC3CSV4</accession>
<gene>
    <name evidence="1" type="ORF">LTS18_002221</name>
</gene>
<evidence type="ECO:0000313" key="1">
    <source>
        <dbReference type="EMBL" id="KAK3044085.1"/>
    </source>
</evidence>
<protein>
    <submittedName>
        <fullName evidence="1">Uncharacterized protein</fullName>
    </submittedName>
</protein>